<accession>A0A1Y6BB43</accession>
<dbReference type="AlphaFoldDB" id="A0A1Y6BB43"/>
<dbReference type="RefSeq" id="WP_132315927.1">
    <property type="nucleotide sequence ID" value="NZ_FWZT01000003.1"/>
</dbReference>
<dbReference type="STRING" id="1513793.SAMN06296036_103246"/>
<keyword evidence="2" id="KW-0472">Membrane</keyword>
<feature type="transmembrane region" description="Helical" evidence="2">
    <location>
        <begin position="33"/>
        <end position="55"/>
    </location>
</feature>
<proteinExistence type="predicted"/>
<evidence type="ECO:0000313" key="3">
    <source>
        <dbReference type="EMBL" id="SMF02166.1"/>
    </source>
</evidence>
<keyword evidence="4" id="KW-1185">Reference proteome</keyword>
<feature type="region of interest" description="Disordered" evidence="1">
    <location>
        <begin position="118"/>
        <end position="171"/>
    </location>
</feature>
<reference evidence="4" key="1">
    <citation type="submission" date="2017-04" db="EMBL/GenBank/DDBJ databases">
        <authorList>
            <person name="Varghese N."/>
            <person name="Submissions S."/>
        </authorList>
    </citation>
    <scope>NUCLEOTIDE SEQUENCE [LARGE SCALE GENOMIC DNA]</scope>
    <source>
        <strain evidence="4">RKEM611</strain>
    </source>
</reference>
<gene>
    <name evidence="3" type="ORF">SAMN06296036_103246</name>
</gene>
<dbReference type="EMBL" id="FWZT01000003">
    <property type="protein sequence ID" value="SMF02166.1"/>
    <property type="molecule type" value="Genomic_DNA"/>
</dbReference>
<keyword evidence="2" id="KW-1133">Transmembrane helix</keyword>
<organism evidence="3 4">
    <name type="scientific">Pseudobacteriovorax antillogorgiicola</name>
    <dbReference type="NCBI Taxonomy" id="1513793"/>
    <lineage>
        <taxon>Bacteria</taxon>
        <taxon>Pseudomonadati</taxon>
        <taxon>Bdellovibrionota</taxon>
        <taxon>Oligoflexia</taxon>
        <taxon>Oligoflexales</taxon>
        <taxon>Pseudobacteriovoracaceae</taxon>
        <taxon>Pseudobacteriovorax</taxon>
    </lineage>
</organism>
<feature type="compositionally biased region" description="Polar residues" evidence="1">
    <location>
        <begin position="125"/>
        <end position="137"/>
    </location>
</feature>
<name>A0A1Y6BB43_9BACT</name>
<protein>
    <submittedName>
        <fullName evidence="3">Uncharacterized protein</fullName>
    </submittedName>
</protein>
<evidence type="ECO:0000256" key="1">
    <source>
        <dbReference type="SAM" id="MobiDB-lite"/>
    </source>
</evidence>
<sequence>MEFILNPMKVIRKYQSQTFNIIYFVSKGKIRSFTASGSFLVLSVIALVLSILWLLSSSLIITSLHSKVGELQDDLQYSRETLFNLQARYEHVFDRSYQRQSIDKTEPELPATLEGLLSAIPDTGPRTNHGPQDNADPNTDLIEPSNPMKPAGQKASEPAVASNQAKLQKKPARESLVKLQANLSSTDSLKVSYRVINQSPPKVQRGFVGMVSSWVNAEGVSQYLSYPPQIDIHHEGNSLLPKHPAKGLSFKIRRFKKDMIEIPTEAIKGLTLKQVMIYLADTKGQILHMIPLNPKTISH</sequence>
<dbReference type="Proteomes" id="UP000192907">
    <property type="component" value="Unassembled WGS sequence"/>
</dbReference>
<keyword evidence="2" id="KW-0812">Transmembrane</keyword>
<evidence type="ECO:0000256" key="2">
    <source>
        <dbReference type="SAM" id="Phobius"/>
    </source>
</evidence>
<evidence type="ECO:0000313" key="4">
    <source>
        <dbReference type="Proteomes" id="UP000192907"/>
    </source>
</evidence>